<gene>
    <name evidence="1" type="ORF">MGA5115_03313</name>
    <name evidence="2" type="ORF">MGA5116_03301</name>
</gene>
<protein>
    <recommendedName>
        <fullName evidence="5">Glycosyl transferases group 1</fullName>
    </recommendedName>
</protein>
<accession>A0A1C3JVN0</accession>
<evidence type="ECO:0000313" key="2">
    <source>
        <dbReference type="EMBL" id="SBT22677.1"/>
    </source>
</evidence>
<organism evidence="1 4">
    <name type="scientific">Marinomonas gallaica</name>
    <dbReference type="NCBI Taxonomy" id="1806667"/>
    <lineage>
        <taxon>Bacteria</taxon>
        <taxon>Pseudomonadati</taxon>
        <taxon>Pseudomonadota</taxon>
        <taxon>Gammaproteobacteria</taxon>
        <taxon>Oceanospirillales</taxon>
        <taxon>Oceanospirillaceae</taxon>
        <taxon>Marinomonas</taxon>
    </lineage>
</organism>
<evidence type="ECO:0000313" key="1">
    <source>
        <dbReference type="EMBL" id="SBT19152.1"/>
    </source>
</evidence>
<proteinExistence type="predicted"/>
<reference evidence="2 3" key="2">
    <citation type="submission" date="2016-06" db="EMBL/GenBank/DDBJ databases">
        <authorList>
            <person name="Rodrigo-Torres L."/>
            <person name="Arahal D.R."/>
        </authorList>
    </citation>
    <scope>NUCLEOTIDE SEQUENCE [LARGE SCALE GENOMIC DNA]</scope>
    <source>
        <strain evidence="2 3">CECT 5116</strain>
    </source>
</reference>
<dbReference type="Proteomes" id="UP000092871">
    <property type="component" value="Unassembled WGS sequence"/>
</dbReference>
<dbReference type="Proteomes" id="UP000092840">
    <property type="component" value="Unassembled WGS sequence"/>
</dbReference>
<dbReference type="RefSeq" id="WP_067038409.1">
    <property type="nucleotide sequence ID" value="NZ_FLRA01000027.1"/>
</dbReference>
<evidence type="ECO:0000313" key="4">
    <source>
        <dbReference type="Proteomes" id="UP000092871"/>
    </source>
</evidence>
<dbReference type="EMBL" id="FLRB01000024">
    <property type="protein sequence ID" value="SBT22677.1"/>
    <property type="molecule type" value="Genomic_DNA"/>
</dbReference>
<sequence length="296" mass="33444">MSDALVLWDARNSNRFLQKFIEDFAAEFMRFSLTVRFVALSNTTSLEEDQIKPSMRGLLDLVHAESPLHLITFGSKPNSLASLISPALRCQLHTNLLPEWMEGDRQNSTIAKLAGYIHKNEEWGDGGALKDYFYPQFTSQASSSIAFFKEDSFSNVIEEHAVTHGIDYQSIPIEAFLPPSKLLVQQVGMLVVSSSIANQDDIIELANGYGLPVLLISPEMRNFGIREGENGWVVSTTQQIQYTNYLKNWQGMSQNTREMISQYCQYSQSTHSGLRCYCSSLGYPEKLELKDFKLRG</sequence>
<evidence type="ECO:0000313" key="3">
    <source>
        <dbReference type="Proteomes" id="UP000092840"/>
    </source>
</evidence>
<dbReference type="AlphaFoldDB" id="A0A1C3JVN0"/>
<name>A0A1C3JVN0_9GAMM</name>
<dbReference type="OrthoDB" id="6100525at2"/>
<keyword evidence="3" id="KW-1185">Reference proteome</keyword>
<evidence type="ECO:0008006" key="5">
    <source>
        <dbReference type="Google" id="ProtNLM"/>
    </source>
</evidence>
<reference evidence="1 4" key="1">
    <citation type="submission" date="2016-06" db="EMBL/GenBank/DDBJ databases">
        <authorList>
            <person name="Kjaerup R.B."/>
            <person name="Dalgaard T.S."/>
            <person name="Juul-Madsen H.R."/>
        </authorList>
    </citation>
    <scope>NUCLEOTIDE SEQUENCE [LARGE SCALE GENOMIC DNA]</scope>
    <source>
        <strain evidence="1 4">CECT 5115</strain>
    </source>
</reference>
<dbReference type="EMBL" id="FLRA01000027">
    <property type="protein sequence ID" value="SBT19152.1"/>
    <property type="molecule type" value="Genomic_DNA"/>
</dbReference>